<dbReference type="PANTHER" id="PTHR46667">
    <property type="entry name" value="OS05G0182700 PROTEIN"/>
    <property type="match status" value="1"/>
</dbReference>
<dbReference type="PANTHER" id="PTHR46667:SF6">
    <property type="entry name" value="OS01G0185100 PROTEIN"/>
    <property type="match status" value="1"/>
</dbReference>
<dbReference type="InterPro" id="IPR012458">
    <property type="entry name" value="DUF1664"/>
</dbReference>
<evidence type="ECO:0000313" key="2">
    <source>
        <dbReference type="EMBL" id="MBA4634665.1"/>
    </source>
</evidence>
<organism evidence="2">
    <name type="scientific">Opuntia streptacantha</name>
    <name type="common">Prickly pear cactus</name>
    <name type="synonym">Opuntia cardona</name>
    <dbReference type="NCBI Taxonomy" id="393608"/>
    <lineage>
        <taxon>Eukaryota</taxon>
        <taxon>Viridiplantae</taxon>
        <taxon>Streptophyta</taxon>
        <taxon>Embryophyta</taxon>
        <taxon>Tracheophyta</taxon>
        <taxon>Spermatophyta</taxon>
        <taxon>Magnoliopsida</taxon>
        <taxon>eudicotyledons</taxon>
        <taxon>Gunneridae</taxon>
        <taxon>Pentapetalae</taxon>
        <taxon>Caryophyllales</taxon>
        <taxon>Cactineae</taxon>
        <taxon>Cactaceae</taxon>
        <taxon>Opuntioideae</taxon>
        <taxon>Opuntia</taxon>
    </lineage>
</organism>
<accession>A0A7C9DAF3</accession>
<name>A0A7C9DAF3_OPUST</name>
<sequence>MAMQTGVGLSKIIVLLGAGYTGTILVKNGKLSDLIGELQALVKGLENSTDSANADDPIAAQVRWLAQEVRQLASARQITVVNGSSGRTDVTSLIVPAATLGALGYGYMWWKGFSFSDLMYVTKRNMATAVANLTKHLETVSEALAKTKRHLTQRIEGLDGKMDEQREMSKLIMNEVHEARGDLSKVSTELYSLRRTVYSLEDKMATFEDKQNLTLMGVDYLCQFADGKTTKVPGLSQFVQEQLKVTGKSRGQLPSSDALGLQGLRELAEDLISGKEVRAIADGDSELNGQRTRNLTRTVSAKCSKV</sequence>
<reference evidence="2" key="2">
    <citation type="submission" date="2020-07" db="EMBL/GenBank/DDBJ databases">
        <authorList>
            <person name="Vera ALvarez R."/>
            <person name="Arias-Moreno D.M."/>
            <person name="Jimenez-Jacinto V."/>
            <person name="Jimenez-Bremont J.F."/>
            <person name="Swaminathan K."/>
            <person name="Moose S.P."/>
            <person name="Guerrero-Gonzalez M.L."/>
            <person name="Marino-Ramirez L."/>
            <person name="Landsman D."/>
            <person name="Rodriguez-Kessler M."/>
            <person name="Delgado-Sanchez P."/>
        </authorList>
    </citation>
    <scope>NUCLEOTIDE SEQUENCE</scope>
    <source>
        <tissue evidence="2">Cladode</tissue>
    </source>
</reference>
<protein>
    <recommendedName>
        <fullName evidence="1">DUF1664 domain-containing protein</fullName>
    </recommendedName>
</protein>
<feature type="domain" description="DUF1664" evidence="1">
    <location>
        <begin position="90"/>
        <end position="211"/>
    </location>
</feature>
<dbReference type="EMBL" id="GISG01092026">
    <property type="protein sequence ID" value="MBA4634665.1"/>
    <property type="molecule type" value="Transcribed_RNA"/>
</dbReference>
<reference evidence="2" key="1">
    <citation type="journal article" date="2013" name="J. Plant Res.">
        <title>Effect of fungi and light on seed germination of three Opuntia species from semiarid lands of central Mexico.</title>
        <authorList>
            <person name="Delgado-Sanchez P."/>
            <person name="Jimenez-Bremont J.F."/>
            <person name="Guerrero-Gonzalez Mde L."/>
            <person name="Flores J."/>
        </authorList>
    </citation>
    <scope>NUCLEOTIDE SEQUENCE</scope>
    <source>
        <tissue evidence="2">Cladode</tissue>
    </source>
</reference>
<dbReference type="AlphaFoldDB" id="A0A7C9DAF3"/>
<proteinExistence type="predicted"/>
<evidence type="ECO:0000259" key="1">
    <source>
        <dbReference type="Pfam" id="PF07889"/>
    </source>
</evidence>
<dbReference type="Pfam" id="PF07889">
    <property type="entry name" value="DUF1664"/>
    <property type="match status" value="1"/>
</dbReference>